<evidence type="ECO:0000256" key="1">
    <source>
        <dbReference type="ARBA" id="ARBA00004123"/>
    </source>
</evidence>
<dbReference type="GO" id="GO:0003677">
    <property type="term" value="F:DNA binding"/>
    <property type="evidence" value="ECO:0007669"/>
    <property type="project" value="UniProtKB-KW"/>
</dbReference>
<dbReference type="FunFam" id="4.10.280.10:FF:000093">
    <property type="entry name" value="BHLH domain class transcription factor"/>
    <property type="match status" value="1"/>
</dbReference>
<keyword evidence="9" id="KW-1185">Reference proteome</keyword>
<comment type="subcellular location">
    <subcellularLocation>
        <location evidence="1">Nucleus</location>
    </subcellularLocation>
</comment>
<comment type="caution">
    <text evidence="8">The sequence shown here is derived from an EMBL/GenBank/DDBJ whole genome shotgun (WGS) entry which is preliminary data.</text>
</comment>
<dbReference type="GO" id="GO:0005634">
    <property type="term" value="C:nucleus"/>
    <property type="evidence" value="ECO:0007669"/>
    <property type="project" value="UniProtKB-SubCell"/>
</dbReference>
<dbReference type="Pfam" id="PF00010">
    <property type="entry name" value="HLH"/>
    <property type="match status" value="1"/>
</dbReference>
<dbReference type="AlphaFoldDB" id="A0AAN7LQ28"/>
<evidence type="ECO:0000256" key="3">
    <source>
        <dbReference type="ARBA" id="ARBA00023125"/>
    </source>
</evidence>
<keyword evidence="2" id="KW-0805">Transcription regulation</keyword>
<dbReference type="InterPro" id="IPR044295">
    <property type="entry name" value="BIM1/2/3"/>
</dbReference>
<accession>A0AAN7LQ28</accession>
<gene>
    <name evidence="8" type="ORF">SAY86_002084</name>
</gene>
<dbReference type="GO" id="GO:0046983">
    <property type="term" value="F:protein dimerization activity"/>
    <property type="evidence" value="ECO:0007669"/>
    <property type="project" value="InterPro"/>
</dbReference>
<dbReference type="Proteomes" id="UP001346149">
    <property type="component" value="Unassembled WGS sequence"/>
</dbReference>
<dbReference type="InterPro" id="IPR011598">
    <property type="entry name" value="bHLH_dom"/>
</dbReference>
<dbReference type="SUPFAM" id="SSF47459">
    <property type="entry name" value="HLH, helix-loop-helix DNA-binding domain"/>
    <property type="match status" value="1"/>
</dbReference>
<keyword evidence="5" id="KW-0539">Nucleus</keyword>
<dbReference type="EMBL" id="JAXQNO010000013">
    <property type="protein sequence ID" value="KAK4785395.1"/>
    <property type="molecule type" value="Genomic_DNA"/>
</dbReference>
<reference evidence="8 9" key="1">
    <citation type="journal article" date="2023" name="Hortic Res">
        <title>Pangenome of water caltrop reveals structural variations and asymmetric subgenome divergence after allopolyploidization.</title>
        <authorList>
            <person name="Zhang X."/>
            <person name="Chen Y."/>
            <person name="Wang L."/>
            <person name="Yuan Y."/>
            <person name="Fang M."/>
            <person name="Shi L."/>
            <person name="Lu R."/>
            <person name="Comes H.P."/>
            <person name="Ma Y."/>
            <person name="Chen Y."/>
            <person name="Huang G."/>
            <person name="Zhou Y."/>
            <person name="Zheng Z."/>
            <person name="Qiu Y."/>
        </authorList>
    </citation>
    <scope>NUCLEOTIDE SEQUENCE [LARGE SCALE GENOMIC DNA]</scope>
    <source>
        <strain evidence="8">F231</strain>
    </source>
</reference>
<protein>
    <recommendedName>
        <fullName evidence="7">BHLH domain-containing protein</fullName>
    </recommendedName>
</protein>
<dbReference type="SMART" id="SM00353">
    <property type="entry name" value="HLH"/>
    <property type="match status" value="1"/>
</dbReference>
<dbReference type="PANTHER" id="PTHR46412:SF6">
    <property type="entry name" value="TRANSCRIPTION FACTOR BIM2"/>
    <property type="match status" value="1"/>
</dbReference>
<dbReference type="CDD" id="cd11453">
    <property type="entry name" value="bHLH_AtBIM_like"/>
    <property type="match status" value="1"/>
</dbReference>
<dbReference type="Gene3D" id="4.10.280.10">
    <property type="entry name" value="Helix-loop-helix DNA-binding domain"/>
    <property type="match status" value="1"/>
</dbReference>
<feature type="domain" description="BHLH" evidence="7">
    <location>
        <begin position="40"/>
        <end position="90"/>
    </location>
</feature>
<sequence>MKPSRGSQGYEEYEEDGIDSKRDTVVTGKTNDENNNKANAIRSKHSVTEQRRRSKINERFQMLRDLVPNRNQKRDTASFLLEVIDYVKYLQETVQKYEGSYPGWSSELTKLIPCQNSHWHIQTLVGQPQATESGSSPVSAFPGKFGENDASITSNVLASTCNTMKLEAGQEVINKTSDLPILAHTQSDGRILHHIQRPAGADLLSTAGHFTESLPNQSEDLTIESGTISISSIYSQGLLNTLTEALQTAGVDLSEARISVKIDFGKRSQMAGTSNAELNLCRTRILPSRATPRGNMLWMLLIEERVQRRLRNGRRLEIFFSLQY</sequence>
<evidence type="ECO:0000256" key="6">
    <source>
        <dbReference type="SAM" id="MobiDB-lite"/>
    </source>
</evidence>
<organism evidence="8 9">
    <name type="scientific">Trapa natans</name>
    <name type="common">Water chestnut</name>
    <dbReference type="NCBI Taxonomy" id="22666"/>
    <lineage>
        <taxon>Eukaryota</taxon>
        <taxon>Viridiplantae</taxon>
        <taxon>Streptophyta</taxon>
        <taxon>Embryophyta</taxon>
        <taxon>Tracheophyta</taxon>
        <taxon>Spermatophyta</taxon>
        <taxon>Magnoliopsida</taxon>
        <taxon>eudicotyledons</taxon>
        <taxon>Gunneridae</taxon>
        <taxon>Pentapetalae</taxon>
        <taxon>rosids</taxon>
        <taxon>malvids</taxon>
        <taxon>Myrtales</taxon>
        <taxon>Lythraceae</taxon>
        <taxon>Trapa</taxon>
    </lineage>
</organism>
<evidence type="ECO:0000313" key="9">
    <source>
        <dbReference type="Proteomes" id="UP001346149"/>
    </source>
</evidence>
<dbReference type="PANTHER" id="PTHR46412">
    <property type="entry name" value="BES1-INTERACTING MYC-LIKE PROTEIN"/>
    <property type="match status" value="1"/>
</dbReference>
<proteinExistence type="predicted"/>
<dbReference type="PROSITE" id="PS50888">
    <property type="entry name" value="BHLH"/>
    <property type="match status" value="1"/>
</dbReference>
<evidence type="ECO:0000256" key="2">
    <source>
        <dbReference type="ARBA" id="ARBA00023015"/>
    </source>
</evidence>
<keyword evidence="4" id="KW-0804">Transcription</keyword>
<feature type="region of interest" description="Disordered" evidence="6">
    <location>
        <begin position="1"/>
        <end position="36"/>
    </location>
</feature>
<evidence type="ECO:0000259" key="7">
    <source>
        <dbReference type="PROSITE" id="PS50888"/>
    </source>
</evidence>
<keyword evidence="3" id="KW-0238">DNA-binding</keyword>
<evidence type="ECO:0000256" key="4">
    <source>
        <dbReference type="ARBA" id="ARBA00023163"/>
    </source>
</evidence>
<dbReference type="InterPro" id="IPR036638">
    <property type="entry name" value="HLH_DNA-bd_sf"/>
</dbReference>
<feature type="compositionally biased region" description="Basic and acidic residues" evidence="6">
    <location>
        <begin position="18"/>
        <end position="35"/>
    </location>
</feature>
<evidence type="ECO:0000313" key="8">
    <source>
        <dbReference type="EMBL" id="KAK4785395.1"/>
    </source>
</evidence>
<evidence type="ECO:0000256" key="5">
    <source>
        <dbReference type="ARBA" id="ARBA00023242"/>
    </source>
</evidence>
<name>A0AAN7LQ28_TRANT</name>
<dbReference type="GO" id="GO:0003700">
    <property type="term" value="F:DNA-binding transcription factor activity"/>
    <property type="evidence" value="ECO:0007669"/>
    <property type="project" value="InterPro"/>
</dbReference>
<dbReference type="GO" id="GO:0006351">
    <property type="term" value="P:DNA-templated transcription"/>
    <property type="evidence" value="ECO:0007669"/>
    <property type="project" value="InterPro"/>
</dbReference>